<feature type="chain" id="PRO_5007110265" description="ABC transporter substrate-binding protein" evidence="1">
    <location>
        <begin position="26"/>
        <end position="430"/>
    </location>
</feature>
<accession>A0A101XTJ3</accession>
<evidence type="ECO:0000313" key="3">
    <source>
        <dbReference type="Proteomes" id="UP000053557"/>
    </source>
</evidence>
<evidence type="ECO:0000256" key="1">
    <source>
        <dbReference type="SAM" id="SignalP"/>
    </source>
</evidence>
<dbReference type="Gene3D" id="3.40.190.10">
    <property type="entry name" value="Periplasmic binding protein-like II"/>
    <property type="match status" value="1"/>
</dbReference>
<evidence type="ECO:0008006" key="4">
    <source>
        <dbReference type="Google" id="ProtNLM"/>
    </source>
</evidence>
<sequence length="430" mass="46955">MKKAFVASASIALLASVASGDPSYAKEKHAPSSPVVHIVFWFGHSSGQLLLADKAEVKRFNETHPGIQVDAQVVHASSKGVAAFLAGKAPNVAMIATDAAQNFINAGALLNLKPFLSSKSGLTPAQIKNDYFPAVWKDMQSANGKQYIMPLEKKSAVVLYYNADLFKQAHLSGAPHTWAQVVADATKITKLNRRDHGIEWTPSVRQFFTMTMDFGGTVWSDPAHKHFNLVNPGAEKALSMLRDMVAKKILIPTQGYNYQLDFGTGKVGMLIDASAGYTYDLSSVGGKFPMLAAPAPFGPSGRNYNYINGASLAMFNDGTKAQQQASFEFVKFMSSPQNNTYWNEHTNYLPLGPASLSQMREFYAKKPAWAASYSNPKFWVIKPPYATYSAAKSAMMNDFMKGLLGQESIIVALKNMTASGNQYMNGQQRL</sequence>
<keyword evidence="3" id="KW-1185">Reference proteome</keyword>
<protein>
    <recommendedName>
        <fullName evidence="4">ABC transporter substrate-binding protein</fullName>
    </recommendedName>
</protein>
<keyword evidence="1" id="KW-0732">Signal</keyword>
<dbReference type="InterPro" id="IPR050490">
    <property type="entry name" value="Bact_solute-bd_prot1"/>
</dbReference>
<dbReference type="InterPro" id="IPR006059">
    <property type="entry name" value="SBP"/>
</dbReference>
<dbReference type="Pfam" id="PF01547">
    <property type="entry name" value="SBP_bac_1"/>
    <property type="match status" value="1"/>
</dbReference>
<proteinExistence type="predicted"/>
<dbReference type="EMBL" id="LPVJ01000002">
    <property type="protein sequence ID" value="KUO97329.1"/>
    <property type="molecule type" value="Genomic_DNA"/>
</dbReference>
<comment type="caution">
    <text evidence="2">The sequence shown here is derived from an EMBL/GenBank/DDBJ whole genome shotgun (WGS) entry which is preliminary data.</text>
</comment>
<evidence type="ECO:0000313" key="2">
    <source>
        <dbReference type="EMBL" id="KUO97329.1"/>
    </source>
</evidence>
<dbReference type="PANTHER" id="PTHR43649:SF12">
    <property type="entry name" value="DIACETYLCHITOBIOSE BINDING PROTEIN DASA"/>
    <property type="match status" value="1"/>
</dbReference>
<dbReference type="Proteomes" id="UP000053557">
    <property type="component" value="Unassembled WGS sequence"/>
</dbReference>
<gene>
    <name evidence="2" type="ORF">ATW55_04600</name>
</gene>
<name>A0A101XTJ3_9BACL</name>
<feature type="signal peptide" evidence="1">
    <location>
        <begin position="1"/>
        <end position="25"/>
    </location>
</feature>
<organism evidence="2 3">
    <name type="scientific">Ferroacidibacillus organovorans</name>
    <dbReference type="NCBI Taxonomy" id="1765683"/>
    <lineage>
        <taxon>Bacteria</taxon>
        <taxon>Bacillati</taxon>
        <taxon>Bacillota</taxon>
        <taxon>Bacilli</taxon>
        <taxon>Bacillales</taxon>
        <taxon>Alicyclobacillaceae</taxon>
        <taxon>Ferroacidibacillus</taxon>
    </lineage>
</organism>
<dbReference type="AlphaFoldDB" id="A0A101XTJ3"/>
<reference evidence="2 3" key="1">
    <citation type="submission" date="2015-12" db="EMBL/GenBank/DDBJ databases">
        <title>Draft genome sequence of Acidibacillus ferrooxidans ITV001, isolated from a chalcopyrite acid mine drainage site in Brazil.</title>
        <authorList>
            <person name="Dall'Agnol H."/>
            <person name="Nancucheo I."/>
            <person name="Johnson B."/>
            <person name="Oliveira R."/>
            <person name="Leite L."/>
            <person name="Pylro V."/>
            <person name="Nunes G.L."/>
            <person name="Tzotzos G."/>
            <person name="Fernandes G.R."/>
            <person name="Dutra J."/>
            <person name="Orellana S.C."/>
            <person name="Oliveira G."/>
        </authorList>
    </citation>
    <scope>NUCLEOTIDE SEQUENCE [LARGE SCALE GENOMIC DNA]</scope>
    <source>
        <strain evidence="3">ITV01</strain>
    </source>
</reference>
<dbReference type="PANTHER" id="PTHR43649">
    <property type="entry name" value="ARABINOSE-BINDING PROTEIN-RELATED"/>
    <property type="match status" value="1"/>
</dbReference>
<dbReference type="SUPFAM" id="SSF53850">
    <property type="entry name" value="Periplasmic binding protein-like II"/>
    <property type="match status" value="1"/>
</dbReference>